<evidence type="ECO:0008006" key="7">
    <source>
        <dbReference type="Google" id="ProtNLM"/>
    </source>
</evidence>
<comment type="caution">
    <text evidence="5">The sequence shown here is derived from an EMBL/GenBank/DDBJ whole genome shotgun (WGS) entry which is preliminary data.</text>
</comment>
<dbReference type="GO" id="GO:0016020">
    <property type="term" value="C:membrane"/>
    <property type="evidence" value="ECO:0007669"/>
    <property type="project" value="TreeGrafter"/>
</dbReference>
<evidence type="ECO:0000256" key="2">
    <source>
        <dbReference type="ARBA" id="ARBA00022729"/>
    </source>
</evidence>
<organism evidence="5 6">
    <name type="scientific">Daphnia galeata</name>
    <dbReference type="NCBI Taxonomy" id="27404"/>
    <lineage>
        <taxon>Eukaryota</taxon>
        <taxon>Metazoa</taxon>
        <taxon>Ecdysozoa</taxon>
        <taxon>Arthropoda</taxon>
        <taxon>Crustacea</taxon>
        <taxon>Branchiopoda</taxon>
        <taxon>Diplostraca</taxon>
        <taxon>Cladocera</taxon>
        <taxon>Anomopoda</taxon>
        <taxon>Daphniidae</taxon>
        <taxon>Daphnia</taxon>
    </lineage>
</organism>
<dbReference type="Gene3D" id="3.80.10.10">
    <property type="entry name" value="Ribonuclease Inhibitor"/>
    <property type="match status" value="1"/>
</dbReference>
<keyword evidence="2 4" id="KW-0732">Signal</keyword>
<dbReference type="PANTHER" id="PTHR24364">
    <property type="entry name" value="LP06937P"/>
    <property type="match status" value="1"/>
</dbReference>
<dbReference type="SUPFAM" id="SSF52058">
    <property type="entry name" value="L domain-like"/>
    <property type="match status" value="1"/>
</dbReference>
<dbReference type="OrthoDB" id="27267at2759"/>
<evidence type="ECO:0000313" key="6">
    <source>
        <dbReference type="Proteomes" id="UP000789390"/>
    </source>
</evidence>
<accession>A0A8J2RPN9</accession>
<evidence type="ECO:0000256" key="4">
    <source>
        <dbReference type="SAM" id="SignalP"/>
    </source>
</evidence>
<dbReference type="AlphaFoldDB" id="A0A8J2RPN9"/>
<dbReference type="InterPro" id="IPR032675">
    <property type="entry name" value="LRR_dom_sf"/>
</dbReference>
<protein>
    <recommendedName>
        <fullName evidence="7">Membrane glycoprotein lig-1</fullName>
    </recommendedName>
</protein>
<feature type="chain" id="PRO_5035230410" description="Membrane glycoprotein lig-1" evidence="4">
    <location>
        <begin position="24"/>
        <end position="398"/>
    </location>
</feature>
<sequence>MPPFNCLFQVLSLGLLLLTTILADSNPVSDVRPVSKKQRAACPEDYTPCTCDLTGYGLEVTCSNVSVEDIQDVFFRTQAFRLYSVVLSVSLSPSGSINLPANVLQEKRAENIFVICPPNASPKVGLTVDPATFEFTRFNTTVFAILNCDLSGQTDMQFLNDFSILNTLRIENTLNIESIQSLPTLPALRKLIISGCTGLANAVFPDLTPARLQRLYLNGNGLNDETVNSILVSVGSSSSASSLQELILANDGMTKIPRIASFSKLSVYDVSYNVIPFLSQLTLIFSPPVSLVSLKSISLQAIEGNAFQGDFTYAQVNLENNNLTEFRSDVFLFMLQQMATQPSGTAGEVRVTGNNFKCDCGLAWLIRDNQPLLPRVRNGVCDGFFKFEDLTPNSFQNC</sequence>
<keyword evidence="6" id="KW-1185">Reference proteome</keyword>
<evidence type="ECO:0000313" key="5">
    <source>
        <dbReference type="EMBL" id="CAH0107177.1"/>
    </source>
</evidence>
<dbReference type="EMBL" id="CAKKLH010000257">
    <property type="protein sequence ID" value="CAH0107177.1"/>
    <property type="molecule type" value="Genomic_DNA"/>
</dbReference>
<dbReference type="InterPro" id="IPR052286">
    <property type="entry name" value="Wnt_signaling_inhibitor"/>
</dbReference>
<evidence type="ECO:0000256" key="1">
    <source>
        <dbReference type="ARBA" id="ARBA00022614"/>
    </source>
</evidence>
<evidence type="ECO:0000256" key="3">
    <source>
        <dbReference type="ARBA" id="ARBA00022737"/>
    </source>
</evidence>
<keyword evidence="1" id="KW-0433">Leucine-rich repeat</keyword>
<feature type="signal peptide" evidence="4">
    <location>
        <begin position="1"/>
        <end position="23"/>
    </location>
</feature>
<proteinExistence type="predicted"/>
<name>A0A8J2RPN9_9CRUS</name>
<gene>
    <name evidence="5" type="ORF">DGAL_LOCUS10468</name>
</gene>
<dbReference type="Proteomes" id="UP000789390">
    <property type="component" value="Unassembled WGS sequence"/>
</dbReference>
<reference evidence="5" key="1">
    <citation type="submission" date="2021-11" db="EMBL/GenBank/DDBJ databases">
        <authorList>
            <person name="Schell T."/>
        </authorList>
    </citation>
    <scope>NUCLEOTIDE SEQUENCE</scope>
    <source>
        <strain evidence="5">M5</strain>
    </source>
</reference>
<keyword evidence="3" id="KW-0677">Repeat</keyword>
<dbReference type="PANTHER" id="PTHR24364:SF18">
    <property type="entry name" value="LP06937P"/>
    <property type="match status" value="1"/>
</dbReference>